<evidence type="ECO:0000256" key="1">
    <source>
        <dbReference type="SAM" id="MobiDB-lite"/>
    </source>
</evidence>
<keyword evidence="2" id="KW-0812">Transmembrane</keyword>
<gene>
    <name evidence="3" type="ORF">BM524_21530</name>
</gene>
<geneLocation type="plasmid" evidence="4">
    <name>pamcp48-600</name>
</geneLocation>
<keyword evidence="2" id="KW-1133">Transmembrane helix</keyword>
<name>A0AAC9JG15_9ALTE</name>
<sequence>MLQSKKGFTLTPRMKRVVTVATVAIVISVFVFAYLTRDRGTLVKESGPSTGGGAVQVKSTAFNGVDINTDDPIALRAYCEDIITSGEASGDQIRDLCVLNDIVREHLPSLSNVEIQDLAKNSPSCLQTGFDADGFNCFTGFDENNCSREGIDPDGNICDPSLANKAASDPIDSLFSNNVDVCSIVSGCQAESEFDENGENRFGCNREGRRSDGTMCPAEFITRLYDENNRDQLGFDPQGFNEFQCDIQGLRANGSKCPLEQVTRVYDKNNRDQWGFHQDSFNDNGCNIEGLNRDGNACALEDITRIIDPKTGLDQFGISEDGYNENGCSLEGYNRSGVLCKLEDITRIIGKDGKDQFGIFESGFNDAGCSIEGLKADGTACKLEDAPRLFNPKTGTDQFSFFKNNKNKYGCDELGLRSDGTLCPVEQISKIVGKDNLDANGLTLDGFAENGCSTAGFRRNGKRCDSKDIPRVYDSSTGLDQFKLDKDGFSPDTGCNLEGFNREGERCTLEDTPRIFDPETGLDQFSLTKSGLTKVGCGLDGLNAMGQVCSSKDIPRIINPETGLDQFDLDSEGFHFETGCNLEGYNRDGVRCEFEDIPQIVGKDGVNQLGLTTSGRNAAGCDINGNKEDGTVCTEEERTKLYGNDGISQYHKNSDGFTRLGVNDMQYNDLNCNLNGQKPNGELCEIDEITRIYDPETGLDQFGLTKDGFNEYGCSLEGLNRESEACPPEHIPRIFSSDMKDQFGTPINELPDSVWLNELAKKSGLSPLLDESGKPVFKDGKAVFVGKDGVLRSADGVALRDSYGGLLKADANGKITDSKGKVVPPTLFEDKDGIPLSGPFKVAAPDNEKLKKLTSQSGSPVSVKGKPAFVDEQGMLVDGQGNYILGENGNPLRLNDDGDIVDSEGNVLNTKHIKDAQGNEVNGKLVAKSVPKHAQVSSLTNKDGEPLLVDGKPAFVDDSGYLIDDKGKLILSEDGLPLRLDPNGNIYDANGNVMEKSRLTNLLGEPAKGPFSSRNMSDNGILTAANGEPVMIDGEAAYLGKDGFIRNAKGELLKGDNGQPLRLNRNGEIVNSAGEKVDPKRLTLKSGNSVEGPIRAGNAVKHDVLTTANGETVTIDGEKAFVRKDGVITDALGNPILGNDGKPLRLNASGEVVDSSGRRVRASRLKTVDGKAASGPLHAEDKSSSSLLTDSTGEPILIDGKAAFVDEDGVLRDAQGNVFKGADGKPLKLNRRGEVIDSSGEVIDDNRLSTITGKKVRKPLKSKNKISQNALTTLAGEPVTVDGVAAFVDENGVLRDVNGGVLLDDSGRPLTLNDKGQVVDSEGKPIATGRLKTMDGKAVAGGLKVADDSDKVLSPLVDKDGKVVHYNGEPVIVGKDGKLRDMSGKLIFGPNGKTLRLDDKGQVINSDGEVITADHFQDSQGNALEGTFSADTFKSKTQIEAAAKADALSEDERSALQLDEDGYNPKGCDLNGRDRNGDLCELEDMPRVFDQDTGLDQFGLTKDNYNSFGCNLDGLNRNGKKCDDKFIPRIRDSKGFDQFGTSPSGFRKTGLNANGENALGCDAFGEKCGPENSPSLTDSKGVSQFGKLSDGKDRLGLINGFNDAGCGLDGLDAKGNRCALEDIPLFLNEDGLTQFGTRENGYNDNNCNIEGLRPDGTICPLNEVPRIFDKSLYDQFNLNSAGRNAAGCNLAGFKVDGTRCKAEDIPRMYDAQKVDQFGLDEDGFSIATGCNLDGVNREGKRCSLEDTPRIFDPVTGLDQFLIGRDGFNDKGCNLDGVGRDGKVCAYEDITLIYDKETGKNQLGFGEDTYNDNGCDFYGYSREGTLCKPEDLTRIVGSDNKDQYNIDVTTNMNDKGCDIHGRRKDGSRCKPENMVRFVDANMKDQFGLVKGYNEHGCDLNGRKEDGTLCDIEDVTRVIDETTGLDQFELDENHRNEHGCGIDGLDKHGIACNPENLTHIYNDKGIDQFNLNKDKRNVFDCNLLGFKPDGSRCSFAEITSIRGKDGLNQLALNEQGFNEYNEDLEGYDPDGCDAQNRKRDGSYCSKYKDNNLDSDDGAYITQRKSKIENWLKNNDLTYKQEVETPYMASIQAEGASSKTTEKVEQSASSSNRIETNKSVEIADASSRDGDKKLAKIEDIRIPLAYMTQVNVTTPVNSDYTNTVYGRITLGELAGAVLVGKVVVPYIDDVVMPRDKFYYEFNQLIWERQTIAIKAISINPYNDSSMVDADEVDYHRLQRYGGLLFASAVEALDASFLDNQVEQDLDAQSDLINSISTSTAIYGQYSRELAKTNLQTATAHVSDLAKQQFTRRPTIKSGPGLTLIAFTQQVSDPRIPYVMVGVEH</sequence>
<dbReference type="RefSeq" id="WP_071961112.1">
    <property type="nucleotide sequence ID" value="NZ_CP018025.1"/>
</dbReference>
<keyword evidence="3" id="KW-0614">Plasmid</keyword>
<dbReference type="Proteomes" id="UP000182101">
    <property type="component" value="Plasmid pAMCP48-600"/>
</dbReference>
<feature type="region of interest" description="Disordered" evidence="1">
    <location>
        <begin position="2089"/>
        <end position="2122"/>
    </location>
</feature>
<accession>A0AAC9JG15</accession>
<proteinExistence type="predicted"/>
<dbReference type="EMBL" id="CP018025">
    <property type="protein sequence ID" value="APD92487.1"/>
    <property type="molecule type" value="Genomic_DNA"/>
</dbReference>
<evidence type="ECO:0000313" key="3">
    <source>
        <dbReference type="EMBL" id="APD92487.1"/>
    </source>
</evidence>
<organism evidence="3 4">
    <name type="scientific">Alteromonas mediterranea</name>
    <dbReference type="NCBI Taxonomy" id="314275"/>
    <lineage>
        <taxon>Bacteria</taxon>
        <taxon>Pseudomonadati</taxon>
        <taxon>Pseudomonadota</taxon>
        <taxon>Gammaproteobacteria</taxon>
        <taxon>Alteromonadales</taxon>
        <taxon>Alteromonadaceae</taxon>
        <taxon>Alteromonas/Salinimonas group</taxon>
        <taxon>Alteromonas</taxon>
    </lineage>
</organism>
<evidence type="ECO:0000313" key="4">
    <source>
        <dbReference type="Proteomes" id="UP000182101"/>
    </source>
</evidence>
<protein>
    <submittedName>
        <fullName evidence="3">Uncharacterized protein</fullName>
    </submittedName>
</protein>
<keyword evidence="2" id="KW-0472">Membrane</keyword>
<evidence type="ECO:0000256" key="2">
    <source>
        <dbReference type="SAM" id="Phobius"/>
    </source>
</evidence>
<feature type="transmembrane region" description="Helical" evidence="2">
    <location>
        <begin position="16"/>
        <end position="35"/>
    </location>
</feature>
<feature type="region of interest" description="Disordered" evidence="1">
    <location>
        <begin position="1170"/>
        <end position="1191"/>
    </location>
</feature>
<feature type="compositionally biased region" description="Polar residues" evidence="1">
    <location>
        <begin position="2103"/>
        <end position="2116"/>
    </location>
</feature>
<reference evidence="3 4" key="1">
    <citation type="submission" date="2016-11" db="EMBL/GenBank/DDBJ databases">
        <title>Networking in microbes: conjugative elements and plasmids in the genus Alteromonas.</title>
        <authorList>
            <person name="Lopez-Perez M."/>
            <person name="Ramon-Marco N."/>
            <person name="Rodriguez-Valera F."/>
        </authorList>
    </citation>
    <scope>NUCLEOTIDE SEQUENCE [LARGE SCALE GENOMIC DNA]</scope>
    <source>
        <strain evidence="3 4">CP48</strain>
        <plasmid evidence="4">pamcp48-600</plasmid>
    </source>
</reference>